<dbReference type="EMBL" id="MCGN01000004">
    <property type="protein sequence ID" value="ORY97223.1"/>
    <property type="molecule type" value="Genomic_DNA"/>
</dbReference>
<reference evidence="1 2" key="1">
    <citation type="submission" date="2016-07" db="EMBL/GenBank/DDBJ databases">
        <title>Pervasive Adenine N6-methylation of Active Genes in Fungi.</title>
        <authorList>
            <consortium name="DOE Joint Genome Institute"/>
            <person name="Mondo S.J."/>
            <person name="Dannebaum R.O."/>
            <person name="Kuo R.C."/>
            <person name="Labutti K."/>
            <person name="Haridas S."/>
            <person name="Kuo A."/>
            <person name="Salamov A."/>
            <person name="Ahrendt S.R."/>
            <person name="Lipzen A."/>
            <person name="Sullivan W."/>
            <person name="Andreopoulos W.B."/>
            <person name="Clum A."/>
            <person name="Lindquist E."/>
            <person name="Daum C."/>
            <person name="Ramamoorthy G.K."/>
            <person name="Gryganskyi A."/>
            <person name="Culley D."/>
            <person name="Magnuson J.K."/>
            <person name="James T.Y."/>
            <person name="O'Malley M.A."/>
            <person name="Stajich J.E."/>
            <person name="Spatafora J.W."/>
            <person name="Visel A."/>
            <person name="Grigoriev I.V."/>
        </authorList>
    </citation>
    <scope>NUCLEOTIDE SEQUENCE [LARGE SCALE GENOMIC DNA]</scope>
    <source>
        <strain evidence="1 2">NRRL 2496</strain>
    </source>
</reference>
<protein>
    <submittedName>
        <fullName evidence="1">Uncharacterized protein</fullName>
    </submittedName>
</protein>
<dbReference type="InParanoid" id="A0A1X2HE45"/>
<keyword evidence="2" id="KW-1185">Reference proteome</keyword>
<accession>A0A1X2HE45</accession>
<name>A0A1X2HE45_SYNRA</name>
<evidence type="ECO:0000313" key="2">
    <source>
        <dbReference type="Proteomes" id="UP000242180"/>
    </source>
</evidence>
<dbReference type="OrthoDB" id="2252907at2759"/>
<comment type="caution">
    <text evidence="1">The sequence shown here is derived from an EMBL/GenBank/DDBJ whole genome shotgun (WGS) entry which is preliminary data.</text>
</comment>
<proteinExistence type="predicted"/>
<gene>
    <name evidence="1" type="ORF">BCR43DRAFT_504198</name>
</gene>
<evidence type="ECO:0000313" key="1">
    <source>
        <dbReference type="EMBL" id="ORY97223.1"/>
    </source>
</evidence>
<dbReference type="AlphaFoldDB" id="A0A1X2HE45"/>
<dbReference type="Proteomes" id="UP000242180">
    <property type="component" value="Unassembled WGS sequence"/>
</dbReference>
<organism evidence="1 2">
    <name type="scientific">Syncephalastrum racemosum</name>
    <name type="common">Filamentous fungus</name>
    <dbReference type="NCBI Taxonomy" id="13706"/>
    <lineage>
        <taxon>Eukaryota</taxon>
        <taxon>Fungi</taxon>
        <taxon>Fungi incertae sedis</taxon>
        <taxon>Mucoromycota</taxon>
        <taxon>Mucoromycotina</taxon>
        <taxon>Mucoromycetes</taxon>
        <taxon>Mucorales</taxon>
        <taxon>Syncephalastraceae</taxon>
        <taxon>Syncephalastrum</taxon>
    </lineage>
</organism>
<sequence>MEDCTCLMAPVIQAYCIYNSFPTNSGIKVNIRQHSGFGYWAIARQRFKKMNMNPGEKVCCPWDVVNCNANSHDKNAEVTFVYDINYPTQKIHREFHQLINCPAGGAVSFSDNGPQQLPVQVFDPDSKPFPFKQEYTDMGWD</sequence>